<dbReference type="GO" id="GO:0004357">
    <property type="term" value="F:glutamate-cysteine ligase activity"/>
    <property type="evidence" value="ECO:0007669"/>
    <property type="project" value="UniProtKB-UniRule"/>
</dbReference>
<dbReference type="Proteomes" id="UP000268652">
    <property type="component" value="Unassembled WGS sequence"/>
</dbReference>
<dbReference type="GO" id="GO:0005524">
    <property type="term" value="F:ATP binding"/>
    <property type="evidence" value="ECO:0007669"/>
    <property type="project" value="UniProtKB-UniRule"/>
</dbReference>
<dbReference type="AlphaFoldDB" id="A0A3A9VSW3"/>
<dbReference type="EC" id="6.3.2.2" evidence="5"/>
<dbReference type="OrthoDB" id="9780152at2"/>
<dbReference type="PIRSF" id="PIRSF017901">
    <property type="entry name" value="GCL"/>
    <property type="match status" value="1"/>
</dbReference>
<evidence type="ECO:0000313" key="9">
    <source>
        <dbReference type="EMBL" id="RKN14499.1"/>
    </source>
</evidence>
<evidence type="ECO:0000313" key="11">
    <source>
        <dbReference type="Proteomes" id="UP000275024"/>
    </source>
</evidence>
<comment type="catalytic activity">
    <reaction evidence="4 5 6">
        <text>L-cysteine + L-glutamate + ATP = gamma-L-glutamyl-L-cysteine + ADP + phosphate + H(+)</text>
        <dbReference type="Rhea" id="RHEA:13285"/>
        <dbReference type="ChEBI" id="CHEBI:15378"/>
        <dbReference type="ChEBI" id="CHEBI:29985"/>
        <dbReference type="ChEBI" id="CHEBI:30616"/>
        <dbReference type="ChEBI" id="CHEBI:35235"/>
        <dbReference type="ChEBI" id="CHEBI:43474"/>
        <dbReference type="ChEBI" id="CHEBI:58173"/>
        <dbReference type="ChEBI" id="CHEBI:456216"/>
        <dbReference type="EC" id="6.3.2.2"/>
    </reaction>
</comment>
<evidence type="ECO:0000256" key="4">
    <source>
        <dbReference type="ARBA" id="ARBA00048819"/>
    </source>
</evidence>
<evidence type="ECO:0000256" key="5">
    <source>
        <dbReference type="HAMAP-Rule" id="MF_02034"/>
    </source>
</evidence>
<feature type="region of interest" description="Disordered" evidence="7">
    <location>
        <begin position="1"/>
        <end position="28"/>
    </location>
</feature>
<dbReference type="RefSeq" id="WP_120700223.1">
    <property type="nucleotide sequence ID" value="NZ_RBDX01000039.1"/>
</dbReference>
<dbReference type="HAMAP" id="MF_02034">
    <property type="entry name" value="EgtA"/>
    <property type="match status" value="1"/>
</dbReference>
<proteinExistence type="inferred from homology"/>
<comment type="similarity">
    <text evidence="5 6">Belongs to the glutamate--cysteine ligase type 2 family. EgtA subfamily.</text>
</comment>
<dbReference type="EMBL" id="RBDY01000038">
    <property type="protein sequence ID" value="RKN14499.1"/>
    <property type="molecule type" value="Genomic_DNA"/>
</dbReference>
<evidence type="ECO:0000256" key="7">
    <source>
        <dbReference type="SAM" id="MobiDB-lite"/>
    </source>
</evidence>
<comment type="pathway">
    <text evidence="5">Amino-acid biosynthesis; ergothioneine biosynthesis.</text>
</comment>
<evidence type="ECO:0000313" key="10">
    <source>
        <dbReference type="Proteomes" id="UP000268652"/>
    </source>
</evidence>
<dbReference type="GO" id="GO:0006750">
    <property type="term" value="P:glutathione biosynthetic process"/>
    <property type="evidence" value="ECO:0007669"/>
    <property type="project" value="UniProtKB-UniRule"/>
</dbReference>
<dbReference type="Gene3D" id="3.30.590.20">
    <property type="match status" value="1"/>
</dbReference>
<feature type="region of interest" description="Disordered" evidence="7">
    <location>
        <begin position="446"/>
        <end position="466"/>
    </location>
</feature>
<dbReference type="InterPro" id="IPR017809">
    <property type="entry name" value="EgtA_Actinobacteria"/>
</dbReference>
<dbReference type="NCBIfam" id="TIGR03444">
    <property type="entry name" value="EgtA_Cys_ligase"/>
    <property type="match status" value="1"/>
</dbReference>
<dbReference type="InterPro" id="IPR006336">
    <property type="entry name" value="GCS2"/>
</dbReference>
<sequence length="466" mass="49770">MAWQPGLGPAAHKTPNAPGDAPAEDEGARAGQALLGEREAEAYLRAACFTAGPPGRTGVELEWLVRDPADPGRLPPPGVLDAALAPLAEPGALPGGGRITREPGGQIELASSASPTLADCAKAAAADIAQLRAALADAGLAAVGLGLEPRLTPPRTLDHPRYRAMEGYFDRFGPAGRVMMRATASVQISLEAGDESDGVTGYRHRWLLAHRLGPVLVAAFANSPLWRGRPTGWKSTRQALWARIDPGRTRPPDPAEATGDALDAADARDAPEGSNPRADWARYALDAQLLCVRRTPPAPWAAPPGRTFRSWLRGPFGERPPRLADLDYHLTTLFPPVRPRGWLELRMIDAQQGDDWTVPLAVATTLLDHPDAARAAWEATEPLTGGRPLPRPDLWLRAARLGPADPPLATAAHACLAATESALARDPACAELRRAVADFTERYPARGRCPADDQLDPFDQREGARR</sequence>
<name>A0A3A9VSW3_9ACTN</name>
<protein>
    <recommendedName>
        <fullName evidence="5">Glutamate--cysteine ligase EgtA</fullName>
        <ecNumber evidence="5">6.3.2.2</ecNumber>
    </recommendedName>
    <alternativeName>
        <fullName evidence="5">Gamma-glutamylcysteine synthase</fullName>
        <shortName evidence="5">GCS</shortName>
        <shortName evidence="5">Gamma-ECS</shortName>
    </alternativeName>
</protein>
<evidence type="ECO:0000256" key="2">
    <source>
        <dbReference type="ARBA" id="ARBA00022741"/>
    </source>
</evidence>
<feature type="region of interest" description="Disordered" evidence="7">
    <location>
        <begin position="243"/>
        <end position="277"/>
    </location>
</feature>
<dbReference type="EMBL" id="RBDX01000039">
    <property type="protein sequence ID" value="RKN04171.1"/>
    <property type="molecule type" value="Genomic_DNA"/>
</dbReference>
<evidence type="ECO:0000256" key="6">
    <source>
        <dbReference type="PIRNR" id="PIRNR017901"/>
    </source>
</evidence>
<dbReference type="UniPathway" id="UPA01014"/>
<evidence type="ECO:0000313" key="8">
    <source>
        <dbReference type="EMBL" id="RKN04171.1"/>
    </source>
</evidence>
<organism evidence="8 11">
    <name type="scientific">Streptomyces radicis</name>
    <dbReference type="NCBI Taxonomy" id="1750517"/>
    <lineage>
        <taxon>Bacteria</taxon>
        <taxon>Bacillati</taxon>
        <taxon>Actinomycetota</taxon>
        <taxon>Actinomycetes</taxon>
        <taxon>Kitasatosporales</taxon>
        <taxon>Streptomycetaceae</taxon>
        <taxon>Streptomyces</taxon>
    </lineage>
</organism>
<gene>
    <name evidence="5 8" type="primary">egtA</name>
    <name evidence="9" type="ORF">D7318_29045</name>
    <name evidence="8" type="ORF">D7319_29375</name>
</gene>
<accession>A0A3A9VSW3</accession>
<dbReference type="PANTHER" id="PTHR34378:SF1">
    <property type="entry name" value="GLUTAMATE--CYSTEINE LIGASE, CHLOROPLASTIC"/>
    <property type="match status" value="1"/>
</dbReference>
<comment type="caution">
    <text evidence="8">The sequence shown here is derived from an EMBL/GenBank/DDBJ whole genome shotgun (WGS) entry which is preliminary data.</text>
</comment>
<keyword evidence="1 5" id="KW-0436">Ligase</keyword>
<keyword evidence="2 5" id="KW-0547">Nucleotide-binding</keyword>
<dbReference type="SUPFAM" id="SSF55931">
    <property type="entry name" value="Glutamine synthetase/guanido kinase"/>
    <property type="match status" value="1"/>
</dbReference>
<dbReference type="PANTHER" id="PTHR34378">
    <property type="entry name" value="GLUTAMATE--CYSTEINE LIGASE, CHLOROPLASTIC"/>
    <property type="match status" value="1"/>
</dbReference>
<feature type="compositionally biased region" description="Low complexity" evidence="7">
    <location>
        <begin position="255"/>
        <end position="264"/>
    </location>
</feature>
<dbReference type="Pfam" id="PF04107">
    <property type="entry name" value="GCS2"/>
    <property type="match status" value="1"/>
</dbReference>
<comment type="function">
    <text evidence="5">Catalyzes the synthesis of gamma-glutamylcysteine (gamma-GC). This compound is used as substrate for the biosynthesis of the low-molecular thiol compound ergothioneine.</text>
</comment>
<dbReference type="GO" id="GO:0052699">
    <property type="term" value="P:ergothioneine biosynthetic process"/>
    <property type="evidence" value="ECO:0007669"/>
    <property type="project" value="UniProtKB-UniRule"/>
</dbReference>
<keyword evidence="10" id="KW-1185">Reference proteome</keyword>
<evidence type="ECO:0000256" key="3">
    <source>
        <dbReference type="ARBA" id="ARBA00022840"/>
    </source>
</evidence>
<dbReference type="Proteomes" id="UP000275024">
    <property type="component" value="Unassembled WGS sequence"/>
</dbReference>
<evidence type="ECO:0000256" key="1">
    <source>
        <dbReference type="ARBA" id="ARBA00022598"/>
    </source>
</evidence>
<keyword evidence="3 5" id="KW-0067">ATP-binding</keyword>
<dbReference type="InterPro" id="IPR014746">
    <property type="entry name" value="Gln_synth/guanido_kin_cat_dom"/>
</dbReference>
<dbReference type="InterPro" id="IPR035434">
    <property type="entry name" value="GCL_bact_plant"/>
</dbReference>
<reference evidence="10 11" key="1">
    <citation type="submission" date="2018-09" db="EMBL/GenBank/DDBJ databases">
        <title>Streptomyces sp. nov. DS1-2, an endophytic actinomycete isolated from roots of Dendrobium scabrilingue.</title>
        <authorList>
            <person name="Kuncharoen N."/>
            <person name="Kudo T."/>
            <person name="Ohkuma M."/>
            <person name="Yuki M."/>
            <person name="Tanasupawat S."/>
        </authorList>
    </citation>
    <scope>NUCLEOTIDE SEQUENCE [LARGE SCALE GENOMIC DNA]</scope>
    <source>
        <strain evidence="8 11">AZ1-7</strain>
        <strain evidence="9 10">DS1-2</strain>
    </source>
</reference>